<proteinExistence type="predicted"/>
<organism evidence="1 2">
    <name type="scientific">Puccinia striiformis</name>
    <dbReference type="NCBI Taxonomy" id="27350"/>
    <lineage>
        <taxon>Eukaryota</taxon>
        <taxon>Fungi</taxon>
        <taxon>Dikarya</taxon>
        <taxon>Basidiomycota</taxon>
        <taxon>Pucciniomycotina</taxon>
        <taxon>Pucciniomycetes</taxon>
        <taxon>Pucciniales</taxon>
        <taxon>Pucciniaceae</taxon>
        <taxon>Puccinia</taxon>
    </lineage>
</organism>
<gene>
    <name evidence="1" type="ORF">PSTT_11471</name>
</gene>
<accession>A0A2S4V083</accession>
<dbReference type="Proteomes" id="UP000239156">
    <property type="component" value="Unassembled WGS sequence"/>
</dbReference>
<keyword evidence="2" id="KW-1185">Reference proteome</keyword>
<dbReference type="VEuPathDB" id="FungiDB:PSHT_04425"/>
<comment type="caution">
    <text evidence="1">The sequence shown here is derived from an EMBL/GenBank/DDBJ whole genome shotgun (WGS) entry which is preliminary data.</text>
</comment>
<dbReference type="VEuPathDB" id="FungiDB:PSTT_11471"/>
<dbReference type="EMBL" id="PKSL01000134">
    <property type="protein sequence ID" value="POW02928.1"/>
    <property type="molecule type" value="Genomic_DNA"/>
</dbReference>
<name>A0A2S4V083_9BASI</name>
<reference evidence="1" key="1">
    <citation type="submission" date="2017-12" db="EMBL/GenBank/DDBJ databases">
        <title>Gene loss provides genomic basis for host adaptation in cereal stripe rust fungi.</title>
        <authorList>
            <person name="Xia C."/>
        </authorList>
    </citation>
    <scope>NUCLEOTIDE SEQUENCE [LARGE SCALE GENOMIC DNA]</scope>
    <source>
        <strain evidence="1">93-210</strain>
    </source>
</reference>
<evidence type="ECO:0000313" key="2">
    <source>
        <dbReference type="Proteomes" id="UP000239156"/>
    </source>
</evidence>
<dbReference type="AlphaFoldDB" id="A0A2S4V083"/>
<evidence type="ECO:0000313" key="1">
    <source>
        <dbReference type="EMBL" id="POW02928.1"/>
    </source>
</evidence>
<protein>
    <submittedName>
        <fullName evidence="1">Uncharacterized protein</fullName>
    </submittedName>
</protein>
<sequence length="118" mass="12983">MSKMPAMRPDPPCDSRLSWPINSKALATAKGRLSIRCMAMMAEIWSAAWTDLLVGSPAKRPRLTRSTPTCLQGAAKGRMTTAACSDGQAGLTDTWWNQRLNGPHSYPNSSRYRWGGRT</sequence>